<gene>
    <name evidence="2" type="ORF">MTP16_18170</name>
</gene>
<dbReference type="InterPro" id="IPR016181">
    <property type="entry name" value="Acyl_CoA_acyltransferase"/>
</dbReference>
<dbReference type="PROSITE" id="PS51186">
    <property type="entry name" value="GNAT"/>
    <property type="match status" value="1"/>
</dbReference>
<evidence type="ECO:0000313" key="2">
    <source>
        <dbReference type="EMBL" id="UOE33042.1"/>
    </source>
</evidence>
<dbReference type="GO" id="GO:0016746">
    <property type="term" value="F:acyltransferase activity"/>
    <property type="evidence" value="ECO:0007669"/>
    <property type="project" value="UniProtKB-KW"/>
</dbReference>
<dbReference type="RefSeq" id="WP_243512617.1">
    <property type="nucleotide sequence ID" value="NZ_CP094534.1"/>
</dbReference>
<evidence type="ECO:0000259" key="1">
    <source>
        <dbReference type="PROSITE" id="PS51186"/>
    </source>
</evidence>
<name>A0ABY4B1N4_9BACT</name>
<organism evidence="2 3">
    <name type="scientific">Hymenobacter monticola</name>
    <dbReference type="NCBI Taxonomy" id="1705399"/>
    <lineage>
        <taxon>Bacteria</taxon>
        <taxon>Pseudomonadati</taxon>
        <taxon>Bacteroidota</taxon>
        <taxon>Cytophagia</taxon>
        <taxon>Cytophagales</taxon>
        <taxon>Hymenobacteraceae</taxon>
        <taxon>Hymenobacter</taxon>
    </lineage>
</organism>
<keyword evidence="2" id="KW-0808">Transferase</keyword>
<dbReference type="EC" id="2.3.1.-" evidence="2"/>
<dbReference type="Gene3D" id="3.40.630.30">
    <property type="match status" value="1"/>
</dbReference>
<keyword evidence="2" id="KW-0012">Acyltransferase</keyword>
<keyword evidence="3" id="KW-1185">Reference proteome</keyword>
<dbReference type="EMBL" id="CP094534">
    <property type="protein sequence ID" value="UOE33042.1"/>
    <property type="molecule type" value="Genomic_DNA"/>
</dbReference>
<dbReference type="Proteomes" id="UP000831390">
    <property type="component" value="Chromosome"/>
</dbReference>
<reference evidence="2 3" key="1">
    <citation type="submission" date="2022-03" db="EMBL/GenBank/DDBJ databases">
        <title>Hymenobactersp. isolated from the air.</title>
        <authorList>
            <person name="Won M."/>
            <person name="Kwon S.-W."/>
        </authorList>
    </citation>
    <scope>NUCLEOTIDE SEQUENCE [LARGE SCALE GENOMIC DNA]</scope>
    <source>
        <strain evidence="2 3">KACC 22596</strain>
    </source>
</reference>
<dbReference type="InterPro" id="IPR000182">
    <property type="entry name" value="GNAT_dom"/>
</dbReference>
<evidence type="ECO:0000313" key="3">
    <source>
        <dbReference type="Proteomes" id="UP000831390"/>
    </source>
</evidence>
<protein>
    <submittedName>
        <fullName evidence="2">GNAT family N-acetyltransferase</fullName>
        <ecNumber evidence="2">2.3.1.-</ecNumber>
    </submittedName>
</protein>
<dbReference type="CDD" id="cd04301">
    <property type="entry name" value="NAT_SF"/>
    <property type="match status" value="1"/>
</dbReference>
<accession>A0ABY4B1N4</accession>
<proteinExistence type="predicted"/>
<feature type="domain" description="N-acetyltransferase" evidence="1">
    <location>
        <begin position="4"/>
        <end position="145"/>
    </location>
</feature>
<sequence length="145" mass="16497">MAAATANRITDLRDLDAAFTIREKVFQQEQGVPVELEFDEHDRRDARHYLARATDGTPAGAARWRETENGVKLERFAVLPEFRNQEIGAVLLRAVLTDVRAELPNAPVYLNAQLRAVPFYARHGFKAEGDMFVEADIQHYKMVLE</sequence>
<dbReference type="Pfam" id="PF13673">
    <property type="entry name" value="Acetyltransf_10"/>
    <property type="match status" value="1"/>
</dbReference>
<dbReference type="SUPFAM" id="SSF55729">
    <property type="entry name" value="Acyl-CoA N-acyltransferases (Nat)"/>
    <property type="match status" value="1"/>
</dbReference>